<comment type="caution">
    <text evidence="2">The sequence shown here is derived from an EMBL/GenBank/DDBJ whole genome shotgun (WGS) entry which is preliminary data.</text>
</comment>
<dbReference type="AlphaFoldDB" id="A0A8H3IVI3"/>
<accession>A0A8H3IVI3</accession>
<gene>
    <name evidence="2" type="ORF">IMSHALPRED_010213</name>
</gene>
<reference evidence="2" key="1">
    <citation type="submission" date="2021-03" db="EMBL/GenBank/DDBJ databases">
        <authorList>
            <person name="Tagirdzhanova G."/>
        </authorList>
    </citation>
    <scope>NUCLEOTIDE SEQUENCE</scope>
</reference>
<dbReference type="EMBL" id="CAJPDT010000083">
    <property type="protein sequence ID" value="CAF9935395.1"/>
    <property type="molecule type" value="Genomic_DNA"/>
</dbReference>
<keyword evidence="3" id="KW-1185">Reference proteome</keyword>
<dbReference type="OrthoDB" id="5347470at2759"/>
<evidence type="ECO:0000256" key="1">
    <source>
        <dbReference type="SAM" id="SignalP"/>
    </source>
</evidence>
<name>A0A8H3IVI3_9LECA</name>
<sequence>MILILSSFWILPIVMCEVLQVDLVSVSNASSTASRAFPARNASRLTTDNHCFDHSEGQLFTATLSDCERALDKIVGGKSLTKPHSFGYQDHQAYRLTDPLPVDTEYGSCSIVLLMFDDDERITLTYAEIYAELLGPDGMLKECLGPKVPAADALGGQTVLGPRNMLIADVTGLPHKAADQKSR</sequence>
<keyword evidence="1" id="KW-0732">Signal</keyword>
<dbReference type="Proteomes" id="UP000664534">
    <property type="component" value="Unassembled WGS sequence"/>
</dbReference>
<evidence type="ECO:0000313" key="2">
    <source>
        <dbReference type="EMBL" id="CAF9935395.1"/>
    </source>
</evidence>
<organism evidence="2 3">
    <name type="scientific">Imshaugia aleurites</name>
    <dbReference type="NCBI Taxonomy" id="172621"/>
    <lineage>
        <taxon>Eukaryota</taxon>
        <taxon>Fungi</taxon>
        <taxon>Dikarya</taxon>
        <taxon>Ascomycota</taxon>
        <taxon>Pezizomycotina</taxon>
        <taxon>Lecanoromycetes</taxon>
        <taxon>OSLEUM clade</taxon>
        <taxon>Lecanoromycetidae</taxon>
        <taxon>Lecanorales</taxon>
        <taxon>Lecanorineae</taxon>
        <taxon>Parmeliaceae</taxon>
        <taxon>Imshaugia</taxon>
    </lineage>
</organism>
<feature type="signal peptide" evidence="1">
    <location>
        <begin position="1"/>
        <end position="16"/>
    </location>
</feature>
<feature type="chain" id="PRO_5034112614" evidence="1">
    <location>
        <begin position="17"/>
        <end position="183"/>
    </location>
</feature>
<proteinExistence type="predicted"/>
<evidence type="ECO:0000313" key="3">
    <source>
        <dbReference type="Proteomes" id="UP000664534"/>
    </source>
</evidence>
<protein>
    <submittedName>
        <fullName evidence="2">Uncharacterized protein</fullName>
    </submittedName>
</protein>